<sequence length="269" mass="29739">MREIRVEIPAPGTLASLWKTPHIDENKTRTNGQARGLGPEREVQLMRTADKQIADTLIRYGEPFAGNVWRVQGTAVIYHKTLERIAAQAGIRFEPPTIIRSERDEAVLLVTGHLPGAKPGMERVEWSIGEALVNVNYRVSGKQAAYVYAMAEKRAKDRVILKLIELHGLVYSEEEADEFRGGRLAEVQAVSEDFDAPPFDEVTEAEADLKRAIDAAESINAVTDLMLTGETQAILAGIPQGTRDEVRDYAKARLVALGWPGTKGRRRAA</sequence>
<keyword evidence="4" id="KW-1185">Reference proteome</keyword>
<dbReference type="EMBL" id="CABFVH010000001">
    <property type="protein sequence ID" value="VUF10362.1"/>
    <property type="molecule type" value="Genomic_DNA"/>
</dbReference>
<protein>
    <submittedName>
        <fullName evidence="2">Uncharacterized protein</fullName>
    </submittedName>
</protein>
<dbReference type="EMBL" id="BPQI01000175">
    <property type="protein sequence ID" value="GJD58887.1"/>
    <property type="molecule type" value="Genomic_DNA"/>
</dbReference>
<evidence type="ECO:0000313" key="1">
    <source>
        <dbReference type="EMBL" id="GJD58887.1"/>
    </source>
</evidence>
<reference evidence="2 3" key="1">
    <citation type="submission" date="2019-06" db="EMBL/GenBank/DDBJ databases">
        <authorList>
            <person name="Rodrigo-Torres L."/>
            <person name="Arahal R. D."/>
            <person name="Lucena T."/>
        </authorList>
    </citation>
    <scope>NUCLEOTIDE SEQUENCE [LARGE SCALE GENOMIC DNA]</scope>
    <source>
        <strain evidence="2 3">SW08-7</strain>
    </source>
</reference>
<gene>
    <name evidence="1" type="ORF">IFDJLNFL_4813</name>
    <name evidence="2" type="ORF">MTDSW087_00026</name>
</gene>
<evidence type="ECO:0000313" key="4">
    <source>
        <dbReference type="Proteomes" id="UP001055303"/>
    </source>
</evidence>
<organism evidence="2 3">
    <name type="scientific">Methylobacterium dankookense</name>
    <dbReference type="NCBI Taxonomy" id="560405"/>
    <lineage>
        <taxon>Bacteria</taxon>
        <taxon>Pseudomonadati</taxon>
        <taxon>Pseudomonadota</taxon>
        <taxon>Alphaproteobacteria</taxon>
        <taxon>Hyphomicrobiales</taxon>
        <taxon>Methylobacteriaceae</taxon>
        <taxon>Methylobacterium</taxon>
    </lineage>
</organism>
<accession>A0A564FQM5</accession>
<proteinExistence type="predicted"/>
<name>A0A564FQM5_9HYPH</name>
<evidence type="ECO:0000313" key="3">
    <source>
        <dbReference type="Proteomes" id="UP000401717"/>
    </source>
</evidence>
<evidence type="ECO:0000313" key="2">
    <source>
        <dbReference type="EMBL" id="VUF10362.1"/>
    </source>
</evidence>
<reference evidence="1" key="3">
    <citation type="submission" date="2021-08" db="EMBL/GenBank/DDBJ databases">
        <authorList>
            <person name="Tani A."/>
            <person name="Ola A."/>
            <person name="Ogura Y."/>
            <person name="Katsura K."/>
            <person name="Hayashi T."/>
        </authorList>
    </citation>
    <scope>NUCLEOTIDE SEQUENCE</scope>
    <source>
        <strain evidence="1">DSM 22415</strain>
    </source>
</reference>
<dbReference type="Proteomes" id="UP001055303">
    <property type="component" value="Unassembled WGS sequence"/>
</dbReference>
<dbReference type="Proteomes" id="UP000401717">
    <property type="component" value="Unassembled WGS sequence"/>
</dbReference>
<dbReference type="AlphaFoldDB" id="A0A564FQM5"/>
<reference evidence="1" key="2">
    <citation type="journal article" date="2021" name="Front. Microbiol.">
        <title>Comprehensive Comparative Genomics and Phenotyping of Methylobacterium Species.</title>
        <authorList>
            <person name="Alessa O."/>
            <person name="Ogura Y."/>
            <person name="Fujitani Y."/>
            <person name="Takami H."/>
            <person name="Hayashi T."/>
            <person name="Sahin N."/>
            <person name="Tani A."/>
        </authorList>
    </citation>
    <scope>NUCLEOTIDE SEQUENCE</scope>
    <source>
        <strain evidence="1">DSM 22415</strain>
    </source>
</reference>